<dbReference type="AlphaFoldDB" id="A0AAE3HWQ1"/>
<accession>A0AAE3HWQ1</accession>
<gene>
    <name evidence="2" type="ORF">HT99x_006225</name>
</gene>
<name>A0AAE3HWQ1_9GAMM</name>
<keyword evidence="3" id="KW-1185">Reference proteome</keyword>
<dbReference type="SUPFAM" id="SSF56784">
    <property type="entry name" value="HAD-like"/>
    <property type="match status" value="1"/>
</dbReference>
<evidence type="ECO:0000256" key="1">
    <source>
        <dbReference type="ARBA" id="ARBA00022729"/>
    </source>
</evidence>
<sequence length="519" mass="58024">MKGIDEMINSNIRAAHGLPLVRDKNGDVWAYFGVEIHGGKEVLSTFGGLIDSTDQSIHDGYLRELREESLDILGNSKLAHPIDQKHLENVNKTKYIDAKSSRFYIINSDETFDPNNDHFAQDFKEKRYIGGKKRNGGNPKLKRCEREVQAVRRVKVDDLLQYLNNPAQFPAGLVTVGRKGTNKAPLPLRNHTHSCLARNSVQDLLKIQKEQILKNPLPNQVNNNPQPNVIPANVNVVINNQLRTINSIRESLSQLSSLKPGSMVCFDIDDTITTAGPNKKIVEKEILQVINALRKRGVTVIAVTARPPIFKGNQRIGELLLNSAGVNLKGSPIKDELIEFNPVESNGDRSPLQKDPRCLYENGILYTSNGHKGQALLQLLNAKNLKPSQVVLFDDKKYNVEQMAATCKENNLNFLGFEYLAAADAKLKQHNAKIHQPIQNPSKTYTDKLVDFLKTDSFKVQNGKNYCHLVFSNSAQAIAACKKINSAVGSNHHVYKKNGGYDVALDLRKKEVEKLRSKM</sequence>
<evidence type="ECO:0000313" key="2">
    <source>
        <dbReference type="EMBL" id="MCS5711020.1"/>
    </source>
</evidence>
<reference evidence="2" key="1">
    <citation type="journal article" date="2016" name="Genome Announc.">
        <title>Draft Genome Sequences of Two Novel Amoeba-Resistant Intranuclear Bacteria, 'Candidatus Berkiella cookevillensis' and 'Candidatus Berkiella aquae'.</title>
        <authorList>
            <person name="Mehari Y.T."/>
            <person name="Arivett B.A."/>
            <person name="Farone A.L."/>
            <person name="Gunderson J.H."/>
            <person name="Farone M.B."/>
        </authorList>
    </citation>
    <scope>NUCLEOTIDE SEQUENCE</scope>
    <source>
        <strain evidence="2">HT99</strain>
    </source>
</reference>
<keyword evidence="1" id="KW-0732">Signal</keyword>
<organism evidence="2 3">
    <name type="scientific">Candidatus Berkiella aquae</name>
    <dbReference type="NCBI Taxonomy" id="295108"/>
    <lineage>
        <taxon>Bacteria</taxon>
        <taxon>Pseudomonadati</taxon>
        <taxon>Pseudomonadota</taxon>
        <taxon>Gammaproteobacteria</taxon>
        <taxon>Candidatus Berkiellales</taxon>
        <taxon>Candidatus Berkiellaceae</taxon>
        <taxon>Candidatus Berkiella</taxon>
    </lineage>
</organism>
<dbReference type="InterPro" id="IPR023214">
    <property type="entry name" value="HAD_sf"/>
</dbReference>
<protein>
    <submittedName>
        <fullName evidence="2">DUF2608 domain-containing protein</fullName>
    </submittedName>
</protein>
<proteinExistence type="predicted"/>
<dbReference type="Proteomes" id="UP000051497">
    <property type="component" value="Unassembled WGS sequence"/>
</dbReference>
<dbReference type="RefSeq" id="WP_139016595.1">
    <property type="nucleotide sequence ID" value="NZ_LKAJ02000001.1"/>
</dbReference>
<dbReference type="InterPro" id="IPR036412">
    <property type="entry name" value="HAD-like_sf"/>
</dbReference>
<dbReference type="Gene3D" id="3.40.50.1000">
    <property type="entry name" value="HAD superfamily/HAD-like"/>
    <property type="match status" value="1"/>
</dbReference>
<reference evidence="2" key="2">
    <citation type="submission" date="2021-06" db="EMBL/GenBank/DDBJ databases">
        <title>Genomic Description and Analysis of Intracellular Bacteria, Candidatus Berkiella cookevillensis and Candidatus Berkiella aquae.</title>
        <authorList>
            <person name="Kidane D.T."/>
            <person name="Mehari Y.T."/>
            <person name="Rice F.C."/>
            <person name="Arivett B.A."/>
            <person name="Farone A.L."/>
            <person name="Berk S.G."/>
            <person name="Farone M.B."/>
        </authorList>
    </citation>
    <scope>NUCLEOTIDE SEQUENCE</scope>
    <source>
        <strain evidence="2">HT99</strain>
    </source>
</reference>
<comment type="caution">
    <text evidence="2">The sequence shown here is derived from an EMBL/GenBank/DDBJ whole genome shotgun (WGS) entry which is preliminary data.</text>
</comment>
<dbReference type="EMBL" id="LKAJ02000001">
    <property type="protein sequence ID" value="MCS5711020.1"/>
    <property type="molecule type" value="Genomic_DNA"/>
</dbReference>
<dbReference type="CDD" id="cd01427">
    <property type="entry name" value="HAD_like"/>
    <property type="match status" value="1"/>
</dbReference>
<dbReference type="Pfam" id="PF11019">
    <property type="entry name" value="DUF2608"/>
    <property type="match status" value="1"/>
</dbReference>
<evidence type="ECO:0000313" key="3">
    <source>
        <dbReference type="Proteomes" id="UP000051497"/>
    </source>
</evidence>
<dbReference type="InterPro" id="IPR022565">
    <property type="entry name" value="DUF2608"/>
</dbReference>